<evidence type="ECO:0000256" key="2">
    <source>
        <dbReference type="SAM" id="Phobius"/>
    </source>
</evidence>
<name>A0A7S4HKL6_9STRA</name>
<feature type="transmembrane region" description="Helical" evidence="2">
    <location>
        <begin position="323"/>
        <end position="346"/>
    </location>
</feature>
<feature type="transmembrane region" description="Helical" evidence="2">
    <location>
        <begin position="263"/>
        <end position="282"/>
    </location>
</feature>
<reference evidence="3" key="1">
    <citation type="submission" date="2021-01" db="EMBL/GenBank/DDBJ databases">
        <authorList>
            <person name="Corre E."/>
            <person name="Pelletier E."/>
            <person name="Niang G."/>
            <person name="Scheremetjew M."/>
            <person name="Finn R."/>
            <person name="Kale V."/>
            <person name="Holt S."/>
            <person name="Cochrane G."/>
            <person name="Meng A."/>
            <person name="Brown T."/>
            <person name="Cohen L."/>
        </authorList>
    </citation>
    <scope>NUCLEOTIDE SEQUENCE</scope>
    <source>
        <strain evidence="3">Isolate 1302-5</strain>
    </source>
</reference>
<feature type="transmembrane region" description="Helical" evidence="2">
    <location>
        <begin position="131"/>
        <end position="152"/>
    </location>
</feature>
<proteinExistence type="predicted"/>
<sequence>MAPRERENWTPEKNGGGDGGPDKREGNAPRLRSRRPPPRSSPLSTTGFGGAREDADSKEEREKVGRRAADASKRRWSPLDGRTPLRVGGLRFGLHGVSGAASTILLILCLVHHHRRDHAGTSSPLPAPPPWYLLGCAMALSSIVASTSRPLLPQVPQSTRIYANVIPPHREAFKRTAAVVGYLNLRLARGRGWFRWSTWRRLGIALWTGSRIGGGDNPESTGIDGLGENWDGLSDLVFAFVLLAVHSRHFFPGFKPDWTNGNTWIFVFPIWIGLGVDMAMQFPSVSLLDDDDVVADGGGSGGASALSWNSSRRWNSEIIDESYLLLTMTATMAVAFLFTLAFRGIFVDIKSCYWISAGTVAALGAKVLLSAATGLSDNDFEDN</sequence>
<evidence type="ECO:0000313" key="3">
    <source>
        <dbReference type="EMBL" id="CAE2201847.1"/>
    </source>
</evidence>
<organism evidence="3">
    <name type="scientific">Odontella aurita</name>
    <dbReference type="NCBI Taxonomy" id="265563"/>
    <lineage>
        <taxon>Eukaryota</taxon>
        <taxon>Sar</taxon>
        <taxon>Stramenopiles</taxon>
        <taxon>Ochrophyta</taxon>
        <taxon>Bacillariophyta</taxon>
        <taxon>Mediophyceae</taxon>
        <taxon>Biddulphiophycidae</taxon>
        <taxon>Eupodiscales</taxon>
        <taxon>Odontellaceae</taxon>
        <taxon>Odontella</taxon>
    </lineage>
</organism>
<keyword evidence="2" id="KW-1133">Transmembrane helix</keyword>
<feature type="transmembrane region" description="Helical" evidence="2">
    <location>
        <begin position="92"/>
        <end position="111"/>
    </location>
</feature>
<evidence type="ECO:0000256" key="1">
    <source>
        <dbReference type="SAM" id="MobiDB-lite"/>
    </source>
</evidence>
<feature type="region of interest" description="Disordered" evidence="1">
    <location>
        <begin position="1"/>
        <end position="82"/>
    </location>
</feature>
<feature type="compositionally biased region" description="Basic and acidic residues" evidence="1">
    <location>
        <begin position="1"/>
        <end position="10"/>
    </location>
</feature>
<keyword evidence="2" id="KW-0812">Transmembrane</keyword>
<dbReference type="AlphaFoldDB" id="A0A7S4HKL6"/>
<feature type="transmembrane region" description="Helical" evidence="2">
    <location>
        <begin position="353"/>
        <end position="375"/>
    </location>
</feature>
<protein>
    <submittedName>
        <fullName evidence="3">Uncharacterized protein</fullName>
    </submittedName>
</protein>
<gene>
    <name evidence="3" type="ORF">OAUR00152_LOCUS1039</name>
</gene>
<dbReference type="EMBL" id="HBKQ01001533">
    <property type="protein sequence ID" value="CAE2201847.1"/>
    <property type="molecule type" value="Transcribed_RNA"/>
</dbReference>
<accession>A0A7S4HKL6</accession>
<feature type="compositionally biased region" description="Basic and acidic residues" evidence="1">
    <location>
        <begin position="51"/>
        <end position="73"/>
    </location>
</feature>
<keyword evidence="2" id="KW-0472">Membrane</keyword>